<proteinExistence type="predicted"/>
<sequence length="399" mass="46570">MNNLADVWSKRFEHYLTEIQKYMRFVFTGHLAIVLVFAIGALGYQYSEWLQVVSPEFPAEWLVAGVIGIVVAFSRPVTLLREPDQVYLLPLEKEMHLYFRKALNWTFWSQVFLPVICYIVSIPLLNAVTDLPAWRTWLGLLFIIVLKFVNVQSEFHYRFANRGNHVVFDRIARMAVSILAIQAILSVSFWWALIYLLLLVVYKFSLAKRAKVQPIPYEHLVKLEENRMMAFYRFANYFTDVPHIRGAVKRRAWLDAIYKFVPYKKENTQSYLVFRTFVRTNDHFYLWVRLTLISAIIALMIDIPVVLWIVAGALSFATVIQLKYALLSSTDFRMDMLYPVKDNQRKQAVQKLLRLFIVIQAIIVMLCAIGQPLFFIPAIIVIGMNELTFRLSKDPAVHV</sequence>
<feature type="transmembrane region" description="Helical" evidence="1">
    <location>
        <begin position="307"/>
        <end position="326"/>
    </location>
</feature>
<reference evidence="3" key="1">
    <citation type="journal article" date="2019" name="Int. J. Syst. Evol. Microbiol.">
        <title>The Global Catalogue of Microorganisms (GCM) 10K type strain sequencing project: providing services to taxonomists for standard genome sequencing and annotation.</title>
        <authorList>
            <consortium name="The Broad Institute Genomics Platform"/>
            <consortium name="The Broad Institute Genome Sequencing Center for Infectious Disease"/>
            <person name="Wu L."/>
            <person name="Ma J."/>
        </authorList>
    </citation>
    <scope>NUCLEOTIDE SEQUENCE [LARGE SCALE GENOMIC DNA]</scope>
    <source>
        <strain evidence="3">CCUG 56331</strain>
    </source>
</reference>
<dbReference type="InterPro" id="IPR010288">
    <property type="entry name" value="EcsB_ABC"/>
</dbReference>
<dbReference type="Pfam" id="PF05975">
    <property type="entry name" value="EcsB"/>
    <property type="match status" value="1"/>
</dbReference>
<dbReference type="EMBL" id="JBHSNQ010000074">
    <property type="protein sequence ID" value="MFC5541823.1"/>
    <property type="molecule type" value="Genomic_DNA"/>
</dbReference>
<keyword evidence="1" id="KW-0472">Membrane</keyword>
<dbReference type="RefSeq" id="WP_390309414.1">
    <property type="nucleotide sequence ID" value="NZ_JBHSNQ010000074.1"/>
</dbReference>
<protein>
    <submittedName>
        <fullName evidence="2">ABC transporter permease</fullName>
    </submittedName>
</protein>
<feature type="transmembrane region" description="Helical" evidence="1">
    <location>
        <begin position="284"/>
        <end position="301"/>
    </location>
</feature>
<evidence type="ECO:0000313" key="2">
    <source>
        <dbReference type="EMBL" id="MFC5541823.1"/>
    </source>
</evidence>
<evidence type="ECO:0000313" key="3">
    <source>
        <dbReference type="Proteomes" id="UP001595978"/>
    </source>
</evidence>
<feature type="transmembrane region" description="Helical" evidence="1">
    <location>
        <begin position="137"/>
        <end position="155"/>
    </location>
</feature>
<feature type="transmembrane region" description="Helical" evidence="1">
    <location>
        <begin position="355"/>
        <end position="382"/>
    </location>
</feature>
<feature type="transmembrane region" description="Helical" evidence="1">
    <location>
        <begin position="21"/>
        <end position="41"/>
    </location>
</feature>
<accession>A0ABW0RD98</accession>
<evidence type="ECO:0000256" key="1">
    <source>
        <dbReference type="SAM" id="Phobius"/>
    </source>
</evidence>
<dbReference type="PIRSF" id="PIRSF037259">
    <property type="entry name" value="EcsB_ABC"/>
    <property type="match status" value="1"/>
</dbReference>
<feature type="transmembrane region" description="Helical" evidence="1">
    <location>
        <begin position="190"/>
        <end position="207"/>
    </location>
</feature>
<keyword evidence="1" id="KW-0812">Transmembrane</keyword>
<name>A0ABW0RD98_9BACL</name>
<keyword evidence="1" id="KW-1133">Transmembrane helix</keyword>
<comment type="caution">
    <text evidence="2">The sequence shown here is derived from an EMBL/GenBank/DDBJ whole genome shotgun (WGS) entry which is preliminary data.</text>
</comment>
<keyword evidence="3" id="KW-1185">Reference proteome</keyword>
<feature type="transmembrane region" description="Helical" evidence="1">
    <location>
        <begin position="61"/>
        <end position="81"/>
    </location>
</feature>
<organism evidence="2 3">
    <name type="scientific">Ureibacillus suwonensis</name>
    <dbReference type="NCBI Taxonomy" id="313007"/>
    <lineage>
        <taxon>Bacteria</taxon>
        <taxon>Bacillati</taxon>
        <taxon>Bacillota</taxon>
        <taxon>Bacilli</taxon>
        <taxon>Bacillales</taxon>
        <taxon>Caryophanaceae</taxon>
        <taxon>Ureibacillus</taxon>
    </lineage>
</organism>
<gene>
    <name evidence="2" type="ORF">ACFPOH_08615</name>
</gene>
<dbReference type="Proteomes" id="UP001595978">
    <property type="component" value="Unassembled WGS sequence"/>
</dbReference>
<feature type="transmembrane region" description="Helical" evidence="1">
    <location>
        <begin position="102"/>
        <end position="125"/>
    </location>
</feature>